<sequence length="96" mass="10432">MKKIKPGGPQKGGGIINKYGKLVLGAYILEKLMSEKSQKESGLEIEPEKVKLDEAGEGSSMKKLCKMMMCMLVGATVICALKKHAAKKCGYKIKVE</sequence>
<proteinExistence type="predicted"/>
<dbReference type="AlphaFoldDB" id="A0A0E3S2X6"/>
<dbReference type="PATRIC" id="fig|1434111.4.peg.2541"/>
<dbReference type="KEGG" id="mls:MSLAZ_1933"/>
<reference evidence="1 2" key="1">
    <citation type="submission" date="2014-07" db="EMBL/GenBank/DDBJ databases">
        <title>Methanogenic archaea and the global carbon cycle.</title>
        <authorList>
            <person name="Henriksen J.R."/>
            <person name="Luke J."/>
            <person name="Reinhart S."/>
            <person name="Benedict M.N."/>
            <person name="Youngblut N.D."/>
            <person name="Metcalf M.E."/>
            <person name="Whitaker R.J."/>
            <person name="Metcalf W.W."/>
        </authorList>
    </citation>
    <scope>NUCLEOTIDE SEQUENCE [LARGE SCALE GENOMIC DNA]</scope>
    <source>
        <strain evidence="1 2">Z-7289</strain>
    </source>
</reference>
<organism evidence="1 2">
    <name type="scientific">Methanosarcina lacustris Z-7289</name>
    <dbReference type="NCBI Taxonomy" id="1434111"/>
    <lineage>
        <taxon>Archaea</taxon>
        <taxon>Methanobacteriati</taxon>
        <taxon>Methanobacteriota</taxon>
        <taxon>Stenosarchaea group</taxon>
        <taxon>Methanomicrobia</taxon>
        <taxon>Methanosarcinales</taxon>
        <taxon>Methanosarcinaceae</taxon>
        <taxon>Methanosarcina</taxon>
    </lineage>
</organism>
<keyword evidence="2" id="KW-1185">Reference proteome</keyword>
<accession>A0A0E3S2X6</accession>
<name>A0A0E3S2X6_9EURY</name>
<dbReference type="RefSeq" id="WP_232308516.1">
    <property type="nucleotide sequence ID" value="NZ_CP009515.1"/>
</dbReference>
<dbReference type="EMBL" id="CP009515">
    <property type="protein sequence ID" value="AKB75194.1"/>
    <property type="molecule type" value="Genomic_DNA"/>
</dbReference>
<protein>
    <submittedName>
        <fullName evidence="1">Uncharacterized protein</fullName>
    </submittedName>
</protein>
<dbReference type="HOGENOM" id="CLU_168016_0_0_2"/>
<evidence type="ECO:0000313" key="2">
    <source>
        <dbReference type="Proteomes" id="UP000033072"/>
    </source>
</evidence>
<evidence type="ECO:0000313" key="1">
    <source>
        <dbReference type="EMBL" id="AKB75194.1"/>
    </source>
</evidence>
<gene>
    <name evidence="1" type="ORF">MSLAZ_1933</name>
</gene>
<dbReference type="Proteomes" id="UP000033072">
    <property type="component" value="Chromosome"/>
</dbReference>
<dbReference type="GeneID" id="24806714"/>